<evidence type="ECO:0000256" key="5">
    <source>
        <dbReference type="PROSITE-ProRule" id="PRU00042"/>
    </source>
</evidence>
<accession>A0AAN8WWL8</accession>
<feature type="domain" description="THAP-type" evidence="8">
    <location>
        <begin position="89"/>
        <end position="174"/>
    </location>
</feature>
<dbReference type="SMART" id="SM00980">
    <property type="entry name" value="THAP"/>
    <property type="match status" value="1"/>
</dbReference>
<keyword evidence="3" id="KW-0862">Zinc</keyword>
<dbReference type="InterPro" id="IPR013087">
    <property type="entry name" value="Znf_C2H2_type"/>
</dbReference>
<dbReference type="SMART" id="SM00692">
    <property type="entry name" value="DM3"/>
    <property type="match status" value="1"/>
</dbReference>
<dbReference type="InterPro" id="IPR036236">
    <property type="entry name" value="Znf_C2H2_sf"/>
</dbReference>
<keyword evidence="1" id="KW-0479">Metal-binding</keyword>
<evidence type="ECO:0000313" key="10">
    <source>
        <dbReference type="Proteomes" id="UP001381693"/>
    </source>
</evidence>
<evidence type="ECO:0000256" key="3">
    <source>
        <dbReference type="ARBA" id="ARBA00022833"/>
    </source>
</evidence>
<dbReference type="Proteomes" id="UP001381693">
    <property type="component" value="Unassembled WGS sequence"/>
</dbReference>
<evidence type="ECO:0000313" key="9">
    <source>
        <dbReference type="EMBL" id="KAK7070093.1"/>
    </source>
</evidence>
<evidence type="ECO:0000259" key="8">
    <source>
        <dbReference type="PROSITE" id="PS50950"/>
    </source>
</evidence>
<dbReference type="SMART" id="SM00355">
    <property type="entry name" value="ZnF_C2H2"/>
    <property type="match status" value="3"/>
</dbReference>
<dbReference type="PANTHER" id="PTHR46927:SF3">
    <property type="entry name" value="THAP-TYPE DOMAIN-CONTAINING PROTEIN"/>
    <property type="match status" value="1"/>
</dbReference>
<keyword evidence="4 6" id="KW-0238">DNA-binding</keyword>
<protein>
    <submittedName>
        <fullName evidence="9">ADP-ribosylation factor-like 14 effector protein</fullName>
    </submittedName>
</protein>
<dbReference type="EMBL" id="JAXCGZ010015553">
    <property type="protein sequence ID" value="KAK7070093.1"/>
    <property type="molecule type" value="Genomic_DNA"/>
</dbReference>
<dbReference type="PROSITE" id="PS50950">
    <property type="entry name" value="ZF_THAP"/>
    <property type="match status" value="1"/>
</dbReference>
<feature type="domain" description="C2H2-type" evidence="7">
    <location>
        <begin position="183"/>
        <end position="202"/>
    </location>
</feature>
<dbReference type="Gene3D" id="3.30.160.60">
    <property type="entry name" value="Classic Zinc Finger"/>
    <property type="match status" value="1"/>
</dbReference>
<sequence length="288" mass="32677">MSHSPTASKELSAVLGILGLGRKYIEDATDFPVEDAVILEDELHTDEVTFVITEPKAAPSKVSVPKPRKSVKIAEIICKAKQQDSPHILQDLFGCSALHCDSKRDAPGKISGITFLRFPLDDPPLLSKWLQAIGRKEWQPTKGSALCSLHFAEKWFYEHNGIISLLNQGVPTIFSCEKSPHLFECDVCGRKFLLSAGLNEHKEFSCKISSLQCSLCNEVFVNKMNLRDHVRRHHCKTRELYSCDMCSTVYKQRRNLETHKLVHFYSKPKRKLQLECSTEEQITSQFKS</sequence>
<feature type="domain" description="C2H2-type" evidence="7">
    <location>
        <begin position="241"/>
        <end position="268"/>
    </location>
</feature>
<dbReference type="Pfam" id="PF00096">
    <property type="entry name" value="zf-C2H2"/>
    <property type="match status" value="1"/>
</dbReference>
<evidence type="ECO:0000256" key="4">
    <source>
        <dbReference type="ARBA" id="ARBA00023125"/>
    </source>
</evidence>
<name>A0AAN8WWL8_HALRR</name>
<dbReference type="PROSITE" id="PS00028">
    <property type="entry name" value="ZINC_FINGER_C2H2_1"/>
    <property type="match status" value="2"/>
</dbReference>
<evidence type="ECO:0000256" key="2">
    <source>
        <dbReference type="ARBA" id="ARBA00022771"/>
    </source>
</evidence>
<comment type="caution">
    <text evidence="9">The sequence shown here is derived from an EMBL/GenBank/DDBJ whole genome shotgun (WGS) entry which is preliminary data.</text>
</comment>
<reference evidence="9 10" key="1">
    <citation type="submission" date="2023-11" db="EMBL/GenBank/DDBJ databases">
        <title>Halocaridina rubra genome assembly.</title>
        <authorList>
            <person name="Smith C."/>
        </authorList>
    </citation>
    <scope>NUCLEOTIDE SEQUENCE [LARGE SCALE GENOMIC DNA]</scope>
    <source>
        <strain evidence="9">EP-1</strain>
        <tissue evidence="9">Whole</tissue>
    </source>
</reference>
<dbReference type="SUPFAM" id="SSF57667">
    <property type="entry name" value="beta-beta-alpha zinc fingers"/>
    <property type="match status" value="2"/>
</dbReference>
<organism evidence="9 10">
    <name type="scientific">Halocaridina rubra</name>
    <name type="common">Hawaiian red shrimp</name>
    <dbReference type="NCBI Taxonomy" id="373956"/>
    <lineage>
        <taxon>Eukaryota</taxon>
        <taxon>Metazoa</taxon>
        <taxon>Ecdysozoa</taxon>
        <taxon>Arthropoda</taxon>
        <taxon>Crustacea</taxon>
        <taxon>Multicrustacea</taxon>
        <taxon>Malacostraca</taxon>
        <taxon>Eumalacostraca</taxon>
        <taxon>Eucarida</taxon>
        <taxon>Decapoda</taxon>
        <taxon>Pleocyemata</taxon>
        <taxon>Caridea</taxon>
        <taxon>Atyoidea</taxon>
        <taxon>Atyidae</taxon>
        <taxon>Halocaridina</taxon>
    </lineage>
</organism>
<dbReference type="PROSITE" id="PS50157">
    <property type="entry name" value="ZINC_FINGER_C2H2_2"/>
    <property type="match status" value="3"/>
</dbReference>
<gene>
    <name evidence="9" type="primary">ARL14EP_2</name>
    <name evidence="9" type="ORF">SK128_021764</name>
</gene>
<evidence type="ECO:0000256" key="1">
    <source>
        <dbReference type="ARBA" id="ARBA00022723"/>
    </source>
</evidence>
<dbReference type="Pfam" id="PF05485">
    <property type="entry name" value="THAP"/>
    <property type="match status" value="1"/>
</dbReference>
<proteinExistence type="predicted"/>
<feature type="domain" description="C2H2-type" evidence="7">
    <location>
        <begin position="211"/>
        <end position="239"/>
    </location>
</feature>
<dbReference type="PANTHER" id="PTHR46927">
    <property type="entry name" value="AGAP005574-PA"/>
    <property type="match status" value="1"/>
</dbReference>
<dbReference type="SUPFAM" id="SSF57716">
    <property type="entry name" value="Glucocorticoid receptor-like (DNA-binding domain)"/>
    <property type="match status" value="1"/>
</dbReference>
<evidence type="ECO:0000259" key="7">
    <source>
        <dbReference type="PROSITE" id="PS50157"/>
    </source>
</evidence>
<keyword evidence="10" id="KW-1185">Reference proteome</keyword>
<keyword evidence="2 5" id="KW-0863">Zinc-finger</keyword>
<dbReference type="Pfam" id="PF13894">
    <property type="entry name" value="zf-C2H2_4"/>
    <property type="match status" value="1"/>
</dbReference>
<dbReference type="InterPro" id="IPR006612">
    <property type="entry name" value="THAP_Znf"/>
</dbReference>
<dbReference type="GO" id="GO:0003677">
    <property type="term" value="F:DNA binding"/>
    <property type="evidence" value="ECO:0007669"/>
    <property type="project" value="UniProtKB-UniRule"/>
</dbReference>
<dbReference type="GO" id="GO:0008270">
    <property type="term" value="F:zinc ion binding"/>
    <property type="evidence" value="ECO:0007669"/>
    <property type="project" value="UniProtKB-KW"/>
</dbReference>
<dbReference type="InterPro" id="IPR052224">
    <property type="entry name" value="THAP_domain_protein"/>
</dbReference>
<dbReference type="AlphaFoldDB" id="A0AAN8WWL8"/>
<evidence type="ECO:0000256" key="6">
    <source>
        <dbReference type="PROSITE-ProRule" id="PRU00309"/>
    </source>
</evidence>